<dbReference type="EMBL" id="BJWG01000002">
    <property type="protein sequence ID" value="GEL94142.1"/>
    <property type="molecule type" value="Genomic_DNA"/>
</dbReference>
<accession>A0A511J818</accession>
<protein>
    <submittedName>
        <fullName evidence="1">Uncharacterized protein</fullName>
    </submittedName>
</protein>
<evidence type="ECO:0000313" key="2">
    <source>
        <dbReference type="Proteomes" id="UP000321720"/>
    </source>
</evidence>
<name>A0A511J818_9CELL</name>
<sequence>MSVITGSRELPVAVRCGEVSLSEAVTAVDDAEQRLLALHDSVHVPAHPDTEWVDDWLHRAHLSYWAAVGIGSAP</sequence>
<evidence type="ECO:0000313" key="1">
    <source>
        <dbReference type="EMBL" id="GEL94142.1"/>
    </source>
</evidence>
<dbReference type="AlphaFoldDB" id="A0A511J818"/>
<dbReference type="Proteomes" id="UP000321720">
    <property type="component" value="Unassembled WGS sequence"/>
</dbReference>
<gene>
    <name evidence="1" type="ORF">CCO02nite_08000</name>
</gene>
<keyword evidence="2" id="KW-1185">Reference proteome</keyword>
<proteinExistence type="predicted"/>
<reference evidence="1 2" key="1">
    <citation type="submission" date="2019-07" db="EMBL/GenBank/DDBJ databases">
        <title>Whole genome shotgun sequence of Cellulomonas composti NBRC 100758.</title>
        <authorList>
            <person name="Hosoyama A."/>
            <person name="Uohara A."/>
            <person name="Ohji S."/>
            <person name="Ichikawa N."/>
        </authorList>
    </citation>
    <scope>NUCLEOTIDE SEQUENCE [LARGE SCALE GENOMIC DNA]</scope>
    <source>
        <strain evidence="1 2">NBRC 100758</strain>
    </source>
</reference>
<comment type="caution">
    <text evidence="1">The sequence shown here is derived from an EMBL/GenBank/DDBJ whole genome shotgun (WGS) entry which is preliminary data.</text>
</comment>
<organism evidence="1 2">
    <name type="scientific">Cellulomonas composti</name>
    <dbReference type="NCBI Taxonomy" id="266130"/>
    <lineage>
        <taxon>Bacteria</taxon>
        <taxon>Bacillati</taxon>
        <taxon>Actinomycetota</taxon>
        <taxon>Actinomycetes</taxon>
        <taxon>Micrococcales</taxon>
        <taxon>Cellulomonadaceae</taxon>
        <taxon>Cellulomonas</taxon>
    </lineage>
</organism>